<dbReference type="EMBL" id="JAPQKQ010000001">
    <property type="protein sequence ID" value="KAJ5213270.1"/>
    <property type="molecule type" value="Genomic_DNA"/>
</dbReference>
<dbReference type="OrthoDB" id="4156665at2759"/>
<sequence length="157" mass="17275">MSPSVSSILIYPHLSSLQVINIYLVGDTMASRDDPTSQAPPPDTPRQRLKVDLDTPISEPLSCYGESHVRFPKTLGQHYDLDSAKLDSLSFGEFIRLTELVDPGLPNPRGWYAERDKPPNESSDETPSGAGVMQKVKKRSDKLKGVSVNTPLEALNN</sequence>
<evidence type="ECO:0000313" key="2">
    <source>
        <dbReference type="EMBL" id="KAJ5213270.1"/>
    </source>
</evidence>
<name>A0A9W9N514_9EURO</name>
<evidence type="ECO:0000256" key="1">
    <source>
        <dbReference type="SAM" id="MobiDB-lite"/>
    </source>
</evidence>
<proteinExistence type="predicted"/>
<feature type="compositionally biased region" description="Polar residues" evidence="1">
    <location>
        <begin position="147"/>
        <end position="157"/>
    </location>
</feature>
<keyword evidence="3" id="KW-1185">Reference proteome</keyword>
<protein>
    <submittedName>
        <fullName evidence="2">Uncharacterized protein</fullName>
    </submittedName>
</protein>
<accession>A0A9W9N514</accession>
<comment type="caution">
    <text evidence="2">The sequence shown here is derived from an EMBL/GenBank/DDBJ whole genome shotgun (WGS) entry which is preliminary data.</text>
</comment>
<feature type="region of interest" description="Disordered" evidence="1">
    <location>
        <begin position="31"/>
        <end position="54"/>
    </location>
</feature>
<reference evidence="2" key="1">
    <citation type="submission" date="2022-11" db="EMBL/GenBank/DDBJ databases">
        <authorList>
            <person name="Petersen C."/>
        </authorList>
    </citation>
    <scope>NUCLEOTIDE SEQUENCE</scope>
    <source>
        <strain evidence="2">IBT 20477</strain>
    </source>
</reference>
<organism evidence="2 3">
    <name type="scientific">Penicillium cf. viridicatum</name>
    <dbReference type="NCBI Taxonomy" id="2972119"/>
    <lineage>
        <taxon>Eukaryota</taxon>
        <taxon>Fungi</taxon>
        <taxon>Dikarya</taxon>
        <taxon>Ascomycota</taxon>
        <taxon>Pezizomycotina</taxon>
        <taxon>Eurotiomycetes</taxon>
        <taxon>Eurotiomycetidae</taxon>
        <taxon>Eurotiales</taxon>
        <taxon>Aspergillaceae</taxon>
        <taxon>Penicillium</taxon>
    </lineage>
</organism>
<dbReference type="AlphaFoldDB" id="A0A9W9N514"/>
<gene>
    <name evidence="2" type="ORF">N7449_000439</name>
</gene>
<evidence type="ECO:0000313" key="3">
    <source>
        <dbReference type="Proteomes" id="UP001150942"/>
    </source>
</evidence>
<feature type="region of interest" description="Disordered" evidence="1">
    <location>
        <begin position="103"/>
        <end position="157"/>
    </location>
</feature>
<dbReference type="Proteomes" id="UP001150942">
    <property type="component" value="Unassembled WGS sequence"/>
</dbReference>
<reference evidence="2" key="2">
    <citation type="journal article" date="2023" name="IMA Fungus">
        <title>Comparative genomic study of the Penicillium genus elucidates a diverse pangenome and 15 lateral gene transfer events.</title>
        <authorList>
            <person name="Petersen C."/>
            <person name="Sorensen T."/>
            <person name="Nielsen M.R."/>
            <person name="Sondergaard T.E."/>
            <person name="Sorensen J.L."/>
            <person name="Fitzpatrick D.A."/>
            <person name="Frisvad J.C."/>
            <person name="Nielsen K.L."/>
        </authorList>
    </citation>
    <scope>NUCLEOTIDE SEQUENCE</scope>
    <source>
        <strain evidence="2">IBT 20477</strain>
    </source>
</reference>